<dbReference type="AlphaFoldDB" id="A0A6G1FW36"/>
<evidence type="ECO:0000313" key="4">
    <source>
        <dbReference type="RefSeq" id="XP_033531678.1"/>
    </source>
</evidence>
<feature type="compositionally biased region" description="Polar residues" evidence="1">
    <location>
        <begin position="77"/>
        <end position="94"/>
    </location>
</feature>
<protein>
    <submittedName>
        <fullName evidence="2 4">Uncharacterized protein</fullName>
    </submittedName>
</protein>
<reference evidence="4" key="2">
    <citation type="submission" date="2020-04" db="EMBL/GenBank/DDBJ databases">
        <authorList>
            <consortium name="NCBI Genome Project"/>
        </authorList>
    </citation>
    <scope>NUCLEOTIDE SEQUENCE</scope>
    <source>
        <strain evidence="4">CBS 781.70</strain>
    </source>
</reference>
<reference evidence="4" key="3">
    <citation type="submission" date="2025-04" db="UniProtKB">
        <authorList>
            <consortium name="RefSeq"/>
        </authorList>
    </citation>
    <scope>IDENTIFICATION</scope>
    <source>
        <strain evidence="4">CBS 781.70</strain>
    </source>
</reference>
<evidence type="ECO:0000313" key="3">
    <source>
        <dbReference type="Proteomes" id="UP000504638"/>
    </source>
</evidence>
<keyword evidence="3" id="KW-1185">Reference proteome</keyword>
<sequence>MPCSLAMPSSSVGSSMDQPHMEEQRCYGIQTTVIIIKQGLPSIAMMMTLLQPNAATPTRGPKPIVPRSRHPNPPQLNPTSTRSPDAGTPASSIFASFRASPGTTPTGLRSWTVPRPHRITVFYYFSLASRRFQTFSVSDARGEELASRVEP</sequence>
<gene>
    <name evidence="2 4" type="ORF">P152DRAFT_138543</name>
</gene>
<dbReference type="GeneID" id="54414393"/>
<name>A0A6G1FW36_9PEZI</name>
<dbReference type="RefSeq" id="XP_033531678.1">
    <property type="nucleotide sequence ID" value="XM_033673823.1"/>
</dbReference>
<proteinExistence type="predicted"/>
<evidence type="ECO:0000313" key="2">
    <source>
        <dbReference type="EMBL" id="KAF1810047.1"/>
    </source>
</evidence>
<evidence type="ECO:0000256" key="1">
    <source>
        <dbReference type="SAM" id="MobiDB-lite"/>
    </source>
</evidence>
<dbReference type="Proteomes" id="UP000504638">
    <property type="component" value="Unplaced"/>
</dbReference>
<organism evidence="2">
    <name type="scientific">Eremomyces bilateralis CBS 781.70</name>
    <dbReference type="NCBI Taxonomy" id="1392243"/>
    <lineage>
        <taxon>Eukaryota</taxon>
        <taxon>Fungi</taxon>
        <taxon>Dikarya</taxon>
        <taxon>Ascomycota</taxon>
        <taxon>Pezizomycotina</taxon>
        <taxon>Dothideomycetes</taxon>
        <taxon>Dothideomycetes incertae sedis</taxon>
        <taxon>Eremomycetales</taxon>
        <taxon>Eremomycetaceae</taxon>
        <taxon>Eremomyces</taxon>
    </lineage>
</organism>
<accession>A0A6G1FW36</accession>
<dbReference type="EMBL" id="ML975168">
    <property type="protein sequence ID" value="KAF1810047.1"/>
    <property type="molecule type" value="Genomic_DNA"/>
</dbReference>
<feature type="region of interest" description="Disordered" evidence="1">
    <location>
        <begin position="51"/>
        <end position="111"/>
    </location>
</feature>
<reference evidence="2 4" key="1">
    <citation type="submission" date="2020-01" db="EMBL/GenBank/DDBJ databases">
        <authorList>
            <consortium name="DOE Joint Genome Institute"/>
            <person name="Haridas S."/>
            <person name="Albert R."/>
            <person name="Binder M."/>
            <person name="Bloem J."/>
            <person name="Labutti K."/>
            <person name="Salamov A."/>
            <person name="Andreopoulos B."/>
            <person name="Baker S.E."/>
            <person name="Barry K."/>
            <person name="Bills G."/>
            <person name="Bluhm B.H."/>
            <person name="Cannon C."/>
            <person name="Castanera R."/>
            <person name="Culley D.E."/>
            <person name="Daum C."/>
            <person name="Ezra D."/>
            <person name="Gonzalez J.B."/>
            <person name="Henrissat B."/>
            <person name="Kuo A."/>
            <person name="Liang C."/>
            <person name="Lipzen A."/>
            <person name="Lutzoni F."/>
            <person name="Magnuson J."/>
            <person name="Mondo S."/>
            <person name="Nolan M."/>
            <person name="Ohm R."/>
            <person name="Pangilinan J."/>
            <person name="Park H.-J."/>
            <person name="Ramirez L."/>
            <person name="Alfaro M."/>
            <person name="Sun H."/>
            <person name="Tritt A."/>
            <person name="Yoshinaga Y."/>
            <person name="Zwiers L.-H."/>
            <person name="Turgeon B.G."/>
            <person name="Goodwin S.B."/>
            <person name="Spatafora J.W."/>
            <person name="Crous P.W."/>
            <person name="Grigoriev I.V."/>
        </authorList>
    </citation>
    <scope>NUCLEOTIDE SEQUENCE</scope>
    <source>
        <strain evidence="2 4">CBS 781.70</strain>
    </source>
</reference>